<sequence length="257" mass="27579">MNRPFDSIQDTDLDAYVDDQLDVPRRIEVEAYLSAHPVVAARVMSDLRARDELRLALAQPEGTARPATSDAARRLERGLARGRLWSNLRRGAAVFLLVAAGWAAHGMFGSQGGLHGVALAAPPPYVKDAIEAQKASIVRAAMVSQPEVPEFDPVEIRAATAIVLPVLPDSWKVKDVQVFPSQFGASVEMAVESKDDGELSLFAVRPGTFEVVSPTVVTTTDATSVYFQVGEVAYALVAKPGTEHLDRIAAGLASSLY</sequence>
<proteinExistence type="predicted"/>
<protein>
    <submittedName>
        <fullName evidence="1">Anti-sigma factor</fullName>
    </submittedName>
</protein>
<reference evidence="1" key="1">
    <citation type="submission" date="2021-01" db="EMBL/GenBank/DDBJ databases">
        <authorList>
            <person name="Sun Q."/>
        </authorList>
    </citation>
    <scope>NUCLEOTIDE SEQUENCE</scope>
    <source>
        <strain evidence="1">YIM B02566</strain>
    </source>
</reference>
<evidence type="ECO:0000313" key="2">
    <source>
        <dbReference type="Proteomes" id="UP000616151"/>
    </source>
</evidence>
<keyword evidence="2" id="KW-1185">Reference proteome</keyword>
<comment type="caution">
    <text evidence="1">The sequence shown here is derived from an EMBL/GenBank/DDBJ whole genome shotgun (WGS) entry which is preliminary data.</text>
</comment>
<accession>A0ACC5QY63</accession>
<dbReference type="Proteomes" id="UP000616151">
    <property type="component" value="Unassembled WGS sequence"/>
</dbReference>
<evidence type="ECO:0000313" key="1">
    <source>
        <dbReference type="EMBL" id="MBK1865146.1"/>
    </source>
</evidence>
<name>A0ACC5QY63_9HYPH</name>
<dbReference type="EMBL" id="JAENHL010000004">
    <property type="protein sequence ID" value="MBK1865146.1"/>
    <property type="molecule type" value="Genomic_DNA"/>
</dbReference>
<organism evidence="1 2">
    <name type="scientific">Taklimakanibacter albus</name>
    <dbReference type="NCBI Taxonomy" id="2800327"/>
    <lineage>
        <taxon>Bacteria</taxon>
        <taxon>Pseudomonadati</taxon>
        <taxon>Pseudomonadota</taxon>
        <taxon>Alphaproteobacteria</taxon>
        <taxon>Hyphomicrobiales</taxon>
        <taxon>Aestuariivirgaceae</taxon>
        <taxon>Taklimakanibacter</taxon>
    </lineage>
</organism>
<gene>
    <name evidence="1" type="ORF">JHL16_02185</name>
</gene>